<reference evidence="7 8" key="1">
    <citation type="submission" date="2018-03" db="EMBL/GenBank/DDBJ databases">
        <title>Genomic Encyclopedia of Archaeal and Bacterial Type Strains, Phase II (KMG-II): from individual species to whole genera.</title>
        <authorList>
            <person name="Goeker M."/>
        </authorList>
    </citation>
    <scope>NUCLEOTIDE SEQUENCE [LARGE SCALE GENOMIC DNA]</scope>
    <source>
        <strain evidence="7 8">DSM 24859</strain>
    </source>
</reference>
<gene>
    <name evidence="7" type="ORF">CLV51_10965</name>
</gene>
<evidence type="ECO:0000313" key="7">
    <source>
        <dbReference type="EMBL" id="PSL43071.1"/>
    </source>
</evidence>
<dbReference type="InterPro" id="IPR013780">
    <property type="entry name" value="Glyco_hydro_b"/>
</dbReference>
<dbReference type="PROSITE" id="PS51318">
    <property type="entry name" value="TAT"/>
    <property type="match status" value="1"/>
</dbReference>
<dbReference type="NCBIfam" id="TIGR01409">
    <property type="entry name" value="TAT_signal_seq"/>
    <property type="match status" value="1"/>
</dbReference>
<dbReference type="InterPro" id="IPR019546">
    <property type="entry name" value="TAT_signal_bac_arc"/>
</dbReference>
<dbReference type="SUPFAM" id="SSF51445">
    <property type="entry name" value="(Trans)glycosidases"/>
    <property type="match status" value="1"/>
</dbReference>
<dbReference type="PRINTS" id="PR00740">
    <property type="entry name" value="GLHYDRLASE27"/>
</dbReference>
<comment type="similarity">
    <text evidence="1 5">Belongs to the glycosyl hydrolase 27 family.</text>
</comment>
<evidence type="ECO:0000259" key="6">
    <source>
        <dbReference type="Pfam" id="PF17801"/>
    </source>
</evidence>
<evidence type="ECO:0000256" key="5">
    <source>
        <dbReference type="RuleBase" id="RU361168"/>
    </source>
</evidence>
<dbReference type="RefSeq" id="WP_106531165.1">
    <property type="nucleotide sequence ID" value="NZ_PYAW01000009.1"/>
</dbReference>
<comment type="catalytic activity">
    <reaction evidence="5">
        <text>Hydrolysis of terminal, non-reducing alpha-D-galactose residues in alpha-D-galactosides, including galactose oligosaccharides, galactomannans and galactolipids.</text>
        <dbReference type="EC" id="3.2.1.22"/>
    </reaction>
</comment>
<proteinExistence type="inferred from homology"/>
<dbReference type="CDD" id="cd14792">
    <property type="entry name" value="GH27"/>
    <property type="match status" value="1"/>
</dbReference>
<dbReference type="InterPro" id="IPR017853">
    <property type="entry name" value="GH"/>
</dbReference>
<dbReference type="AlphaFoldDB" id="A0A2P8HA47"/>
<dbReference type="Gene3D" id="2.60.40.1180">
    <property type="entry name" value="Golgi alpha-mannosidase II"/>
    <property type="match status" value="1"/>
</dbReference>
<evidence type="ECO:0000256" key="1">
    <source>
        <dbReference type="ARBA" id="ARBA00009743"/>
    </source>
</evidence>
<protein>
    <recommendedName>
        <fullName evidence="5">Alpha-galactosidase</fullName>
        <ecNumber evidence="5">3.2.1.22</ecNumber>
    </recommendedName>
    <alternativeName>
        <fullName evidence="5">Melibiase</fullName>
    </alternativeName>
</protein>
<dbReference type="GO" id="GO:0004557">
    <property type="term" value="F:alpha-galactosidase activity"/>
    <property type="evidence" value="ECO:0007669"/>
    <property type="project" value="UniProtKB-EC"/>
</dbReference>
<dbReference type="PANTHER" id="PTHR11452">
    <property type="entry name" value="ALPHA-GALACTOSIDASE/ALPHA-N-ACETYLGALACTOSAMINIDASE"/>
    <property type="match status" value="1"/>
</dbReference>
<keyword evidence="4 5" id="KW-0326">Glycosidase</keyword>
<accession>A0A2P8HA47</accession>
<keyword evidence="8" id="KW-1185">Reference proteome</keyword>
<keyword evidence="5" id="KW-1015">Disulfide bond</keyword>
<feature type="domain" description="Alpha galactosidase C-terminal" evidence="6">
    <location>
        <begin position="392"/>
        <end position="451"/>
    </location>
</feature>
<dbReference type="EMBL" id="PYAW01000009">
    <property type="protein sequence ID" value="PSL43071.1"/>
    <property type="molecule type" value="Genomic_DNA"/>
</dbReference>
<dbReference type="Pfam" id="PF17801">
    <property type="entry name" value="Melibiase_C"/>
    <property type="match status" value="1"/>
</dbReference>
<dbReference type="PANTHER" id="PTHR11452:SF42">
    <property type="entry name" value="ALPHA-GALACTOSIDASE"/>
    <property type="match status" value="1"/>
</dbReference>
<dbReference type="Gene3D" id="3.20.20.70">
    <property type="entry name" value="Aldolase class I"/>
    <property type="match status" value="1"/>
</dbReference>
<keyword evidence="3 5" id="KW-0378">Hydrolase</keyword>
<evidence type="ECO:0000313" key="8">
    <source>
        <dbReference type="Proteomes" id="UP000240971"/>
    </source>
</evidence>
<organism evidence="7 8">
    <name type="scientific">Chitinophaga niastensis</name>
    <dbReference type="NCBI Taxonomy" id="536980"/>
    <lineage>
        <taxon>Bacteria</taxon>
        <taxon>Pseudomonadati</taxon>
        <taxon>Bacteroidota</taxon>
        <taxon>Chitinophagia</taxon>
        <taxon>Chitinophagales</taxon>
        <taxon>Chitinophagaceae</taxon>
        <taxon>Chitinophaga</taxon>
    </lineage>
</organism>
<name>A0A2P8HA47_CHINA</name>
<dbReference type="SUPFAM" id="SSF51011">
    <property type="entry name" value="Glycosyl hydrolase domain"/>
    <property type="match status" value="1"/>
</dbReference>
<dbReference type="InterPro" id="IPR006311">
    <property type="entry name" value="TAT_signal"/>
</dbReference>
<evidence type="ECO:0000256" key="4">
    <source>
        <dbReference type="ARBA" id="ARBA00023295"/>
    </source>
</evidence>
<dbReference type="OrthoDB" id="9807519at2"/>
<keyword evidence="2" id="KW-0732">Signal</keyword>
<evidence type="ECO:0000256" key="3">
    <source>
        <dbReference type="ARBA" id="ARBA00022801"/>
    </source>
</evidence>
<dbReference type="GO" id="GO:0005975">
    <property type="term" value="P:carbohydrate metabolic process"/>
    <property type="evidence" value="ECO:0007669"/>
    <property type="project" value="InterPro"/>
</dbReference>
<dbReference type="EC" id="3.2.1.22" evidence="5"/>
<dbReference type="InterPro" id="IPR002241">
    <property type="entry name" value="Glyco_hydro_27"/>
</dbReference>
<sequence length="456" mass="50910">MDSRRDFIKKSALLAGAAGLSGMLPFSVQKAFADRGNPLLASVPPMGWNTYDCFQGAANEDIIKQIADYMVSSGMKDAGYVYVILDAEWYQDNTTRTNAWDKYGRLIPDITKFPSSANGNGFKPLADYIHSKGLKFGFHIFRGMFKDIYNANPPVKGTTYHTKNVTDTSNVSSWCIYNYGLNMKHPGAQAYIDAQFELYNQWGIDFLKIDDLVDPYESLEVSGYHTGRAKLKRPILISGSPGGGPNLQHAANLQNNMEMWRVTSDVWDHWNDIYKQFDSARDWAPYTKNGTWADLDMLPFGQLRDNWGPDPGKVIWTKLTNDEVKTCMTLHCISRSPLIMGGDVRANDAFTLDVLINRDALDANKNGSKQREIYGDASTRKWISTVHGTNIKYLAIFNTGLTSRVIDQGLVDIGFPEGALVKDIWNKSESGKITGTFSPTIPAHGVGFYKLDSPDI</sequence>
<evidence type="ECO:0000256" key="2">
    <source>
        <dbReference type="ARBA" id="ARBA00022729"/>
    </source>
</evidence>
<dbReference type="Pfam" id="PF16499">
    <property type="entry name" value="Melibiase_2"/>
    <property type="match status" value="2"/>
</dbReference>
<dbReference type="Proteomes" id="UP000240971">
    <property type="component" value="Unassembled WGS sequence"/>
</dbReference>
<comment type="caution">
    <text evidence="7">The sequence shown here is derived from an EMBL/GenBank/DDBJ whole genome shotgun (WGS) entry which is preliminary data.</text>
</comment>
<dbReference type="InterPro" id="IPR041233">
    <property type="entry name" value="Melibiase_C"/>
</dbReference>
<dbReference type="InterPro" id="IPR013785">
    <property type="entry name" value="Aldolase_TIM"/>
</dbReference>